<dbReference type="GO" id="GO:0004558">
    <property type="term" value="F:alpha-1,4-glucosidase activity"/>
    <property type="evidence" value="ECO:0007669"/>
    <property type="project" value="UniProtKB-EC"/>
</dbReference>
<dbReference type="InterPro" id="IPR045857">
    <property type="entry name" value="O16G_dom_2"/>
</dbReference>
<dbReference type="FunFam" id="3.90.400.10:FF:000002">
    <property type="entry name" value="Sucrose isomerase"/>
    <property type="match status" value="1"/>
</dbReference>
<keyword evidence="4" id="KW-0326">Glycosidase</keyword>
<sequence>MLKLATRTATALALLLAASAAPAQTAATDYRARLPQDEVIYFLLPDRFENADPSNDRGGLKGDRTVTGFDPTAKGFYHGGDLKGLTKRLDYIQSLGATALWVGPIFKNKPVQGAPGQQSAGYHGYWITDFIQVDPHLGTNQDFADLVAAAHGRGMKVYMDIIINHTADVIQYRECVGQRECPYRSRADYPYQRRGGVTGKAINPGFASDQDRSAANFAKLTDPTYAYTPFVPAKEKDVKVPAWLNDVTLYHNRGDTTYRNESSTMGDFVGLDDLMTENPRVLSGMIDIFGGWIDRYGIDGFRIDTARHVNPEFWAAFVPAMEARAKAKGIPNFHIFGEVSDHEVRPAVLAQHTVVDKLPAVLDFAFRQAVVETVAGTRGTDAFEALFDGDALYAKGYDTAIQLPTFTGNHDDGRFSTFVRKAFPNASDAEVLQRVMLSNAMLLSLRGVPTIYSGDEQGFVSDGNDQDAREDMFASKVASYNDNRLLGTSKTTATESFGQDNPLFRQTAMLAKLRTATPALTRGRQLLRAREDTPGLLAISRFDPTNGAEVLLAFNTSTTPLTRQVEIGVGATGAKTLAGTGCGAVAAPGSLTDRPQDRAWWHGATIYQIYPRSFADSNGDGIGDLPGITAHLDHVASLGVEAIWLSPFFRSPMADFGYDVSDYCDVDPIFGTLADFDALVARAHALGVKVIIDQVWAHTSDRHPWFEESRASRDNPRADWYVWHDPKPDGSPPNNWQSVFGGPAWTWDARRRQYYMHNFLKEQPQVNGHHPAVQQAFLDVARFWLERGIDGFRIDAINFMMFDPGFRDNPPAPLDDGIPRTRPFDYQLHTYNQSHEAIPGFLERIRALFDSYDARFTVAEVGGADSDREMKLFTAEGRRLHSAYGFDFLYAPGLTPVVVAEAVEKWPEQDGVGWPSWAFENHDAPRAISRWVAPEQARAFARMKMLLLASLRGNIFLYYGEELGLTQVDVPFEDLQDPEAIANWPRTLSRDGARTPMPWQAEAPNLGFSTARPWLPIGDDHGALAVDRQERDPHALLHWTRDVLALRKAHPALLTGDIRIVAADDAMLAIERRGANETMLCVFNLSPEPQRWAPEQPDQWQTVAETATQGWHFDGYGALIAKRTGEA</sequence>
<evidence type="ECO:0000259" key="6">
    <source>
        <dbReference type="SMART" id="SM00642"/>
    </source>
</evidence>
<dbReference type="InterPro" id="IPR017853">
    <property type="entry name" value="GH"/>
</dbReference>
<dbReference type="EC" id="3.2.1.20" evidence="2"/>
<dbReference type="OrthoDB" id="1740265at2759"/>
<evidence type="ECO:0000313" key="7">
    <source>
        <dbReference type="EMBL" id="PAV66109.1"/>
    </source>
</evidence>
<evidence type="ECO:0000256" key="2">
    <source>
        <dbReference type="ARBA" id="ARBA00012741"/>
    </source>
</evidence>
<feature type="signal peptide" evidence="5">
    <location>
        <begin position="1"/>
        <end position="27"/>
    </location>
</feature>
<dbReference type="CDD" id="cd11339">
    <property type="entry name" value="AmyAc_bac_CMD_like_2"/>
    <property type="match status" value="1"/>
</dbReference>
<keyword evidence="5" id="KW-0732">Signal</keyword>
<comment type="caution">
    <text evidence="7">The sequence shown here is derived from an EMBL/GenBank/DDBJ whole genome shotgun (WGS) entry which is preliminary data.</text>
</comment>
<accession>A0A2A2JX23</accession>
<keyword evidence="8" id="KW-1185">Reference proteome</keyword>
<protein>
    <recommendedName>
        <fullName evidence="2">alpha-glucosidase</fullName>
        <ecNumber evidence="2">3.2.1.20</ecNumber>
    </recommendedName>
</protein>
<evidence type="ECO:0000256" key="3">
    <source>
        <dbReference type="ARBA" id="ARBA00022801"/>
    </source>
</evidence>
<dbReference type="CDD" id="cd11330">
    <property type="entry name" value="AmyAc_OligoGlu"/>
    <property type="match status" value="1"/>
</dbReference>
<dbReference type="GO" id="GO:0004556">
    <property type="term" value="F:alpha-amylase activity"/>
    <property type="evidence" value="ECO:0007669"/>
    <property type="project" value="TreeGrafter"/>
</dbReference>
<evidence type="ECO:0000313" key="8">
    <source>
        <dbReference type="Proteomes" id="UP000218231"/>
    </source>
</evidence>
<dbReference type="GO" id="GO:0009313">
    <property type="term" value="P:oligosaccharide catabolic process"/>
    <property type="evidence" value="ECO:0007669"/>
    <property type="project" value="TreeGrafter"/>
</dbReference>
<gene>
    <name evidence="7" type="ORF">WR25_25776</name>
</gene>
<dbReference type="Pfam" id="PF00128">
    <property type="entry name" value="Alpha-amylase"/>
    <property type="match status" value="2"/>
</dbReference>
<evidence type="ECO:0000256" key="5">
    <source>
        <dbReference type="SAM" id="SignalP"/>
    </source>
</evidence>
<evidence type="ECO:0000256" key="4">
    <source>
        <dbReference type="ARBA" id="ARBA00023295"/>
    </source>
</evidence>
<comment type="catalytic activity">
    <reaction evidence="1">
        <text>Hydrolysis of terminal, non-reducing (1-&gt;4)-linked alpha-D-glucose residues with release of alpha-D-glucose.</text>
        <dbReference type="EC" id="3.2.1.20"/>
    </reaction>
</comment>
<feature type="domain" description="Glycosyl hydrolase family 13 catalytic" evidence="6">
    <location>
        <begin position="42"/>
        <end position="514"/>
    </location>
</feature>
<organism evidence="7 8">
    <name type="scientific">Diploscapter pachys</name>
    <dbReference type="NCBI Taxonomy" id="2018661"/>
    <lineage>
        <taxon>Eukaryota</taxon>
        <taxon>Metazoa</taxon>
        <taxon>Ecdysozoa</taxon>
        <taxon>Nematoda</taxon>
        <taxon>Chromadorea</taxon>
        <taxon>Rhabditida</taxon>
        <taxon>Rhabditina</taxon>
        <taxon>Rhabditomorpha</taxon>
        <taxon>Rhabditoidea</taxon>
        <taxon>Rhabditidae</taxon>
        <taxon>Diploscapter</taxon>
    </lineage>
</organism>
<proteinExistence type="predicted"/>
<dbReference type="EMBL" id="LIAE01010156">
    <property type="protein sequence ID" value="PAV66109.1"/>
    <property type="molecule type" value="Genomic_DNA"/>
</dbReference>
<name>A0A2A2JX23_9BILA</name>
<reference evidence="7 8" key="1">
    <citation type="journal article" date="2017" name="Curr. Biol.">
        <title>Genome architecture and evolution of a unichromosomal asexual nematode.</title>
        <authorList>
            <person name="Fradin H."/>
            <person name="Zegar C."/>
            <person name="Gutwein M."/>
            <person name="Lucas J."/>
            <person name="Kovtun M."/>
            <person name="Corcoran D."/>
            <person name="Baugh L.R."/>
            <person name="Kiontke K."/>
            <person name="Gunsalus K."/>
            <person name="Fitch D.H."/>
            <person name="Piano F."/>
        </authorList>
    </citation>
    <scope>NUCLEOTIDE SEQUENCE [LARGE SCALE GENOMIC DNA]</scope>
    <source>
        <strain evidence="7">PF1309</strain>
    </source>
</reference>
<feature type="chain" id="PRO_5011974183" description="alpha-glucosidase" evidence="5">
    <location>
        <begin position="28"/>
        <end position="1127"/>
    </location>
</feature>
<keyword evidence="3" id="KW-0378">Hydrolase</keyword>
<dbReference type="Gene3D" id="3.90.400.10">
    <property type="entry name" value="Oligo-1,6-glucosidase, Domain 2"/>
    <property type="match status" value="1"/>
</dbReference>
<dbReference type="PANTHER" id="PTHR10357:SF179">
    <property type="entry name" value="NEUTRAL AND BASIC AMINO ACID TRANSPORT PROTEIN RBAT"/>
    <property type="match status" value="1"/>
</dbReference>
<dbReference type="STRING" id="2018661.A0A2A2JX23"/>
<dbReference type="Gene3D" id="2.60.40.1180">
    <property type="entry name" value="Golgi alpha-mannosidase II"/>
    <property type="match status" value="1"/>
</dbReference>
<dbReference type="InterPro" id="IPR013780">
    <property type="entry name" value="Glyco_hydro_b"/>
</dbReference>
<dbReference type="PANTHER" id="PTHR10357">
    <property type="entry name" value="ALPHA-AMYLASE FAMILY MEMBER"/>
    <property type="match status" value="1"/>
</dbReference>
<evidence type="ECO:0000256" key="1">
    <source>
        <dbReference type="ARBA" id="ARBA00001657"/>
    </source>
</evidence>
<dbReference type="SMART" id="SM00642">
    <property type="entry name" value="Aamy"/>
    <property type="match status" value="2"/>
</dbReference>
<dbReference type="SUPFAM" id="SSF51445">
    <property type="entry name" value="(Trans)glycosidases"/>
    <property type="match status" value="2"/>
</dbReference>
<feature type="domain" description="Glycosyl hydrolase family 13 catalytic" evidence="6">
    <location>
        <begin position="608"/>
        <end position="994"/>
    </location>
</feature>
<dbReference type="Proteomes" id="UP000218231">
    <property type="component" value="Unassembled WGS sequence"/>
</dbReference>
<dbReference type="SUPFAM" id="SSF51011">
    <property type="entry name" value="Glycosyl hydrolase domain"/>
    <property type="match status" value="1"/>
</dbReference>
<dbReference type="InterPro" id="IPR006047">
    <property type="entry name" value="GH13_cat_dom"/>
</dbReference>
<dbReference type="AlphaFoldDB" id="A0A2A2JX23"/>
<dbReference type="Gene3D" id="3.20.20.80">
    <property type="entry name" value="Glycosidases"/>
    <property type="match status" value="3"/>
</dbReference>